<evidence type="ECO:0000259" key="4">
    <source>
        <dbReference type="Pfam" id="PF00150"/>
    </source>
</evidence>
<evidence type="ECO:0000256" key="3">
    <source>
        <dbReference type="ARBA" id="ARBA00023295"/>
    </source>
</evidence>
<organism evidence="5 6">
    <name type="scientific">Thalictrum thalictroides</name>
    <name type="common">Rue-anemone</name>
    <name type="synonym">Anemone thalictroides</name>
    <dbReference type="NCBI Taxonomy" id="46969"/>
    <lineage>
        <taxon>Eukaryota</taxon>
        <taxon>Viridiplantae</taxon>
        <taxon>Streptophyta</taxon>
        <taxon>Embryophyta</taxon>
        <taxon>Tracheophyta</taxon>
        <taxon>Spermatophyta</taxon>
        <taxon>Magnoliopsida</taxon>
        <taxon>Ranunculales</taxon>
        <taxon>Ranunculaceae</taxon>
        <taxon>Thalictroideae</taxon>
        <taxon>Thalictrum</taxon>
    </lineage>
</organism>
<keyword evidence="6" id="KW-1185">Reference proteome</keyword>
<dbReference type="GO" id="GO:0004553">
    <property type="term" value="F:hydrolase activity, hydrolyzing O-glycosyl compounds"/>
    <property type="evidence" value="ECO:0007669"/>
    <property type="project" value="InterPro"/>
</dbReference>
<comment type="similarity">
    <text evidence="1">Belongs to the glycosyl hydrolase 5 (cellulase A) family.</text>
</comment>
<protein>
    <submittedName>
        <fullName evidence="5">Glycosyl hydrolase 5 family protein</fullName>
    </submittedName>
</protein>
<dbReference type="Pfam" id="PF00150">
    <property type="entry name" value="Cellulase"/>
    <property type="match status" value="1"/>
</dbReference>
<gene>
    <name evidence="5" type="ORF">FRX31_033559</name>
</gene>
<evidence type="ECO:0000256" key="1">
    <source>
        <dbReference type="ARBA" id="ARBA00005641"/>
    </source>
</evidence>
<keyword evidence="2 5" id="KW-0378">Hydrolase</keyword>
<dbReference type="AlphaFoldDB" id="A0A7J6UW65"/>
<dbReference type="InterPro" id="IPR001547">
    <property type="entry name" value="Glyco_hydro_5"/>
</dbReference>
<evidence type="ECO:0000313" key="6">
    <source>
        <dbReference type="Proteomes" id="UP000554482"/>
    </source>
</evidence>
<dbReference type="InterPro" id="IPR035992">
    <property type="entry name" value="Ricin_B-like_lectins"/>
</dbReference>
<dbReference type="OrthoDB" id="442731at2759"/>
<accession>A0A7J6UW65</accession>
<proteinExistence type="inferred from homology"/>
<dbReference type="SUPFAM" id="SSF50370">
    <property type="entry name" value="Ricin B-like lectins"/>
    <property type="match status" value="2"/>
</dbReference>
<dbReference type="PANTHER" id="PTHR31263:SF44">
    <property type="entry name" value="OS04G0481200 PROTEIN"/>
    <property type="match status" value="1"/>
</dbReference>
<name>A0A7J6UW65_THATH</name>
<dbReference type="Gene3D" id="3.20.20.80">
    <property type="entry name" value="Glycosidases"/>
    <property type="match status" value="2"/>
</dbReference>
<keyword evidence="3" id="KW-0326">Glycosidase</keyword>
<dbReference type="Proteomes" id="UP000554482">
    <property type="component" value="Unassembled WGS sequence"/>
</dbReference>
<reference evidence="5 6" key="1">
    <citation type="submission" date="2020-06" db="EMBL/GenBank/DDBJ databases">
        <title>Transcriptomic and genomic resources for Thalictrum thalictroides and T. hernandezii: Facilitating candidate gene discovery in an emerging model plant lineage.</title>
        <authorList>
            <person name="Arias T."/>
            <person name="Riano-Pachon D.M."/>
            <person name="Di Stilio V.S."/>
        </authorList>
    </citation>
    <scope>NUCLEOTIDE SEQUENCE [LARGE SCALE GENOMIC DNA]</scope>
    <source>
        <strain evidence="6">cv. WT478/WT964</strain>
        <tissue evidence="5">Leaves</tissue>
    </source>
</reference>
<dbReference type="SUPFAM" id="SSF51445">
    <property type="entry name" value="(Trans)glycosidases"/>
    <property type="match status" value="2"/>
</dbReference>
<evidence type="ECO:0000313" key="5">
    <source>
        <dbReference type="EMBL" id="KAF5176853.1"/>
    </source>
</evidence>
<dbReference type="GO" id="GO:0000272">
    <property type="term" value="P:polysaccharide catabolic process"/>
    <property type="evidence" value="ECO:0007669"/>
    <property type="project" value="InterPro"/>
</dbReference>
<dbReference type="EMBL" id="JABWDY010042141">
    <property type="protein sequence ID" value="KAF5176853.1"/>
    <property type="molecule type" value="Genomic_DNA"/>
</dbReference>
<sequence>MPLYASSRWIVNGEGERVKLACVNWPSHLETLLAQGLDKKPVTEIAKKIVSNGFNCVRFTWPVALATNDSLASTLVENHFESLGLVEGIAGIRANNPIFLRLTIIRAFQIIVSILGGNNVMVILDNHLSKPGWCCQQTDGNGFFGDEYFDPGLWLRGLTNMATMFKDASNVVGMSLRNELRGPNENTDIWYRYMHEGAEAVHSANPKVLVILSGLDFDNNLGFLRQQPVEVSFTGKLVFEVHRYASSMGNQWESGNPNVVCGNFMNNLMSSAGFLQEQGYPLFLSEFGGDQRGVNVNDNRFLNCMFGVIADLDLDWALWALQGSYYLRQGSVDLEEVFGVLNKDWSEIRNSSFMQKVHAIQPPFQGPGFQEMAPYNIMFHPSSGFCIQKKTVRSPVELGPCSKSKAWIYDSQRGTIMLKGTYSCLKAVGVGQPVILGVDCSCCSSKWEIISDSRMHLSTKLPNGEVVCLDHSATNGVIVTNPLMSLPLFTLDRWIVDEKQNRVKLACVNWPSHLDTMVVEGLDKKPLDVISKKIVAMGFNCVRLTWSIAMVTNGSLFQLTAENSFKNFGLSQAIAGMQANNPSFLKLSVIRVFQEVVMNLEKNNVMVILDNHASQPELYDFLLVPLAMLGTSYMTEGAAVIANANKDVLVIVSGPSNITKGPYKILFHPSSGLCVNETYALNPIRLAPCSGPEKWEYTPERAILLRDTITCLQAVGIGMAPDLDIDCNIRPNAKWEMISASGMHLSTNLPNNGAMVCLDLDQNGVLVKDENAEIW</sequence>
<comment type="caution">
    <text evidence="5">The sequence shown here is derived from an EMBL/GenBank/DDBJ whole genome shotgun (WGS) entry which is preliminary data.</text>
</comment>
<feature type="domain" description="Glycoside hydrolase family 5" evidence="4">
    <location>
        <begin position="42"/>
        <end position="322"/>
    </location>
</feature>
<dbReference type="PANTHER" id="PTHR31263">
    <property type="entry name" value="CELLULASE FAMILY PROTEIN (AFU_ORTHOLOGUE AFUA_5G14560)"/>
    <property type="match status" value="1"/>
</dbReference>
<evidence type="ECO:0000256" key="2">
    <source>
        <dbReference type="ARBA" id="ARBA00022801"/>
    </source>
</evidence>
<dbReference type="InterPro" id="IPR017853">
    <property type="entry name" value="GH"/>
</dbReference>